<reference evidence="21" key="1">
    <citation type="submission" date="2021-03" db="EMBL/GenBank/DDBJ databases">
        <title>Pengzhenrongella sicca gen. nov., sp. nov., a new member of suborder Micrococcineae isolated from High-Arctic tundra soil.</title>
        <authorList>
            <person name="Peng F."/>
        </authorList>
    </citation>
    <scope>NUCLEOTIDE SEQUENCE</scope>
    <source>
        <strain evidence="21">LRZ-2</strain>
    </source>
</reference>
<accession>A0A8A4ZAF1</accession>
<dbReference type="GO" id="GO:0042802">
    <property type="term" value="F:identical protein binding"/>
    <property type="evidence" value="ECO:0007669"/>
    <property type="project" value="UniProtKB-ARBA"/>
</dbReference>
<dbReference type="PANTHER" id="PTHR32309:SF31">
    <property type="entry name" value="CAPSULAR EXOPOLYSACCHARIDE FAMILY"/>
    <property type="match status" value="1"/>
</dbReference>
<dbReference type="InterPro" id="IPR025669">
    <property type="entry name" value="AAA_dom"/>
</dbReference>
<evidence type="ECO:0000256" key="10">
    <source>
        <dbReference type="ARBA" id="ARBA00022741"/>
    </source>
</evidence>
<evidence type="ECO:0000256" key="6">
    <source>
        <dbReference type="ARBA" id="ARBA00022475"/>
    </source>
</evidence>
<feature type="domain" description="AAA" evidence="20">
    <location>
        <begin position="265"/>
        <end position="386"/>
    </location>
</feature>
<protein>
    <recommendedName>
        <fullName evidence="5">non-specific protein-tyrosine kinase</fullName>
        <ecNumber evidence="5">2.7.10.2</ecNumber>
    </recommendedName>
</protein>
<keyword evidence="10" id="KW-0547">Nucleotide-binding</keyword>
<keyword evidence="8 21" id="KW-0808">Transferase</keyword>
<comment type="similarity">
    <text evidence="3">Belongs to the CpsD/CapB family.</text>
</comment>
<keyword evidence="6" id="KW-1003">Cell membrane</keyword>
<comment type="similarity">
    <text evidence="4">Belongs to the etk/wzc family.</text>
</comment>
<dbReference type="AlphaFoldDB" id="A0A8A4ZAF1"/>
<evidence type="ECO:0000256" key="5">
    <source>
        <dbReference type="ARBA" id="ARBA00011903"/>
    </source>
</evidence>
<evidence type="ECO:0000256" key="7">
    <source>
        <dbReference type="ARBA" id="ARBA00022519"/>
    </source>
</evidence>
<dbReference type="CDD" id="cd05387">
    <property type="entry name" value="BY-kinase"/>
    <property type="match status" value="1"/>
</dbReference>
<dbReference type="GO" id="GO:0005524">
    <property type="term" value="F:ATP binding"/>
    <property type="evidence" value="ECO:0007669"/>
    <property type="project" value="UniProtKB-KW"/>
</dbReference>
<evidence type="ECO:0000256" key="11">
    <source>
        <dbReference type="ARBA" id="ARBA00022777"/>
    </source>
</evidence>
<keyword evidence="7" id="KW-0997">Cell inner membrane</keyword>
<evidence type="ECO:0000256" key="18">
    <source>
        <dbReference type="SAM" id="Phobius"/>
    </source>
</evidence>
<name>A0A8A4ZAF1_9MICO</name>
<evidence type="ECO:0000256" key="17">
    <source>
        <dbReference type="SAM" id="MobiDB-lite"/>
    </source>
</evidence>
<evidence type="ECO:0000256" key="15">
    <source>
        <dbReference type="ARBA" id="ARBA00023137"/>
    </source>
</evidence>
<sequence length="535" mass="56072">MELRDFLHVLRLHWVTIAVMTVLGAGAWSGYAALQTPQYRAQTTVLVATAFGDSVSDLNQGSSFSERQAQTYAEVARSPLVLEPVIQKLGLDTTARALRGRVTAAVQASTALIDISVTDSSGQQAAGLADAVSVQLAAAVGQLSPPTVDDTQSVVVTVISPATVPGAPFAPDLQQAVGMGALLGLILALGWALVRTSLDTKVRAESDLRRVTESSLLGTITFDPTTSGKDRRVIAATLTRRAEEYRQLRTNLQFIDAAHRPHSIVVTSSRDTEGKSVTAINLAHALADSGVRICLVDADLRRPSVADYLELEGSAGLTTVLIGRATLDDVIQVPGQSGLHVLTSGQIPPNPSELVSSERMAQVLDELKSRYEMVLFDSPPLLPVTDAAVLGKLTEGVLLVAGAGIVTRDQLKDSIEMLSTVGARLFGLVLNRAPRRDGGSRTYSYHPAVVELDGAAAPDDAPITAEASASTPEASAPEAPAPEPQLAGDPPPVPALETGQSPALSDGFTALDGGDDPLTQTSADPTTRRSSRADR</sequence>
<evidence type="ECO:0000256" key="3">
    <source>
        <dbReference type="ARBA" id="ARBA00007316"/>
    </source>
</evidence>
<evidence type="ECO:0000256" key="8">
    <source>
        <dbReference type="ARBA" id="ARBA00022679"/>
    </source>
</evidence>
<dbReference type="InterPro" id="IPR050445">
    <property type="entry name" value="Bact_polysacc_biosynth/exp"/>
</dbReference>
<feature type="compositionally biased region" description="Pro residues" evidence="17">
    <location>
        <begin position="479"/>
        <end position="494"/>
    </location>
</feature>
<proteinExistence type="inferred from homology"/>
<evidence type="ECO:0000256" key="9">
    <source>
        <dbReference type="ARBA" id="ARBA00022692"/>
    </source>
</evidence>
<dbReference type="EMBL" id="CP071868">
    <property type="protein sequence ID" value="QTE28902.1"/>
    <property type="molecule type" value="Genomic_DNA"/>
</dbReference>
<evidence type="ECO:0000256" key="1">
    <source>
        <dbReference type="ARBA" id="ARBA00004429"/>
    </source>
</evidence>
<dbReference type="PANTHER" id="PTHR32309">
    <property type="entry name" value="TYROSINE-PROTEIN KINASE"/>
    <property type="match status" value="1"/>
</dbReference>
<keyword evidence="15" id="KW-0829">Tyrosine-protein kinase</keyword>
<dbReference type="NCBIfam" id="TIGR01007">
    <property type="entry name" value="eps_fam"/>
    <property type="match status" value="1"/>
</dbReference>
<dbReference type="InterPro" id="IPR003856">
    <property type="entry name" value="LPS_length_determ_N"/>
</dbReference>
<evidence type="ECO:0000259" key="19">
    <source>
        <dbReference type="Pfam" id="PF02706"/>
    </source>
</evidence>
<evidence type="ECO:0000256" key="13">
    <source>
        <dbReference type="ARBA" id="ARBA00022989"/>
    </source>
</evidence>
<dbReference type="EC" id="2.7.10.2" evidence="5"/>
<evidence type="ECO:0000256" key="4">
    <source>
        <dbReference type="ARBA" id="ARBA00008883"/>
    </source>
</evidence>
<dbReference type="Gene3D" id="3.40.50.300">
    <property type="entry name" value="P-loop containing nucleotide triphosphate hydrolases"/>
    <property type="match status" value="1"/>
</dbReference>
<keyword evidence="13 18" id="KW-1133">Transmembrane helix</keyword>
<dbReference type="InterPro" id="IPR027417">
    <property type="entry name" value="P-loop_NTPase"/>
</dbReference>
<evidence type="ECO:0000256" key="2">
    <source>
        <dbReference type="ARBA" id="ARBA00006683"/>
    </source>
</evidence>
<dbReference type="Pfam" id="PF13614">
    <property type="entry name" value="AAA_31"/>
    <property type="match status" value="1"/>
</dbReference>
<feature type="compositionally biased region" description="Low complexity" evidence="17">
    <location>
        <begin position="465"/>
        <end position="478"/>
    </location>
</feature>
<evidence type="ECO:0000256" key="12">
    <source>
        <dbReference type="ARBA" id="ARBA00022840"/>
    </source>
</evidence>
<feature type="domain" description="Polysaccharide chain length determinant N-terminal" evidence="19">
    <location>
        <begin position="2"/>
        <end position="89"/>
    </location>
</feature>
<evidence type="ECO:0000313" key="22">
    <source>
        <dbReference type="Proteomes" id="UP000663937"/>
    </source>
</evidence>
<keyword evidence="9 18" id="KW-0812">Transmembrane</keyword>
<comment type="subcellular location">
    <subcellularLocation>
        <location evidence="1">Cell inner membrane</location>
        <topology evidence="1">Multi-pass membrane protein</topology>
    </subcellularLocation>
</comment>
<feature type="transmembrane region" description="Helical" evidence="18">
    <location>
        <begin position="12"/>
        <end position="34"/>
    </location>
</feature>
<evidence type="ECO:0000313" key="21">
    <source>
        <dbReference type="EMBL" id="QTE28902.1"/>
    </source>
</evidence>
<comment type="catalytic activity">
    <reaction evidence="16">
        <text>L-tyrosyl-[protein] + ATP = O-phospho-L-tyrosyl-[protein] + ADP + H(+)</text>
        <dbReference type="Rhea" id="RHEA:10596"/>
        <dbReference type="Rhea" id="RHEA-COMP:10136"/>
        <dbReference type="Rhea" id="RHEA-COMP:20101"/>
        <dbReference type="ChEBI" id="CHEBI:15378"/>
        <dbReference type="ChEBI" id="CHEBI:30616"/>
        <dbReference type="ChEBI" id="CHEBI:46858"/>
        <dbReference type="ChEBI" id="CHEBI:61978"/>
        <dbReference type="ChEBI" id="CHEBI:456216"/>
        <dbReference type="EC" id="2.7.10.2"/>
    </reaction>
</comment>
<comment type="similarity">
    <text evidence="2">Belongs to the CpsC/CapA family.</text>
</comment>
<gene>
    <name evidence="21" type="ORF">J4E96_16470</name>
</gene>
<keyword evidence="14 18" id="KW-0472">Membrane</keyword>
<evidence type="ECO:0000256" key="14">
    <source>
        <dbReference type="ARBA" id="ARBA00023136"/>
    </source>
</evidence>
<keyword evidence="11" id="KW-0418">Kinase</keyword>
<dbReference type="GO" id="GO:0004715">
    <property type="term" value="F:non-membrane spanning protein tyrosine kinase activity"/>
    <property type="evidence" value="ECO:0007669"/>
    <property type="project" value="UniProtKB-EC"/>
</dbReference>
<dbReference type="Pfam" id="PF02706">
    <property type="entry name" value="Wzz"/>
    <property type="match status" value="1"/>
</dbReference>
<dbReference type="GO" id="GO:0005886">
    <property type="term" value="C:plasma membrane"/>
    <property type="evidence" value="ECO:0007669"/>
    <property type="project" value="UniProtKB-SubCell"/>
</dbReference>
<dbReference type="RefSeq" id="WP_227423152.1">
    <property type="nucleotide sequence ID" value="NZ_CP071868.1"/>
</dbReference>
<dbReference type="FunFam" id="3.40.50.300:FF:000527">
    <property type="entry name" value="Tyrosine-protein kinase etk"/>
    <property type="match status" value="1"/>
</dbReference>
<evidence type="ECO:0000256" key="16">
    <source>
        <dbReference type="ARBA" id="ARBA00051245"/>
    </source>
</evidence>
<dbReference type="Proteomes" id="UP000663937">
    <property type="component" value="Chromosome"/>
</dbReference>
<evidence type="ECO:0000259" key="20">
    <source>
        <dbReference type="Pfam" id="PF13614"/>
    </source>
</evidence>
<feature type="region of interest" description="Disordered" evidence="17">
    <location>
        <begin position="465"/>
        <end position="535"/>
    </location>
</feature>
<keyword evidence="22" id="KW-1185">Reference proteome</keyword>
<organism evidence="21 22">
    <name type="scientific">Pengzhenrongella sicca</name>
    <dbReference type="NCBI Taxonomy" id="2819238"/>
    <lineage>
        <taxon>Bacteria</taxon>
        <taxon>Bacillati</taxon>
        <taxon>Actinomycetota</taxon>
        <taxon>Actinomycetes</taxon>
        <taxon>Micrococcales</taxon>
        <taxon>Pengzhenrongella</taxon>
    </lineage>
</organism>
<keyword evidence="12" id="KW-0067">ATP-binding</keyword>
<dbReference type="SUPFAM" id="SSF52540">
    <property type="entry name" value="P-loop containing nucleoside triphosphate hydrolases"/>
    <property type="match status" value="1"/>
</dbReference>
<dbReference type="InterPro" id="IPR005702">
    <property type="entry name" value="Wzc-like_C"/>
</dbReference>
<dbReference type="KEGG" id="psic:J4E96_16470"/>